<name>A0ABW0SU67_9GAMM</name>
<sequence>MSRNIYHKFEIIEQSPTPDGWIVGVDPIDLAGAFGLSDEIYVLLCKLSTCVVCGERTEALEHHRACVRDLDPITDYRRGVAFTRAAGKLGFLIPRETYREQFSPVYDRGWQDRQRSTRAYRRARNGGSYTVKDVCELLKSQQHRCYYCFTPFGENGEGGYHFHRDHMQPLAGGGTDNIGNIVLTCAACNMDKGQEDWDSFLSRRMQRVLASDQNTLIAIHRQVAEWKSHLPTRRPNALAWDKALAIDGHGPSLSANHASPEPHLKLSLDFVPFQLVGDNLRYRIGPKRWENLATAVMRAAAYTCSICRHQVCEEEAHSLLAYEEWVYAHIARPATARLQSIRCVCSKCCTVLHFDETREKVTAGQWKESQLDDAITQFCRINASDAGVLNALDRCEMDLRRKNMHVFYELAWGRFEPLLGKRIRQEHEFTITDHKLRRSESHEGPGYLIGNVPLPIPDGWSTVHVVPLFDATRISGMRKNTLISEMLPINGELGHYGKLSAQAWRGRKFGEYRDAAERELARIRGRK</sequence>
<dbReference type="EMBL" id="JBHSNG010000003">
    <property type="protein sequence ID" value="MFC5580390.1"/>
    <property type="molecule type" value="Genomic_DNA"/>
</dbReference>
<accession>A0ABW0SU67</accession>
<reference evidence="3" key="1">
    <citation type="journal article" date="2019" name="Int. J. Syst. Evol. Microbiol.">
        <title>The Global Catalogue of Microorganisms (GCM) 10K type strain sequencing project: providing services to taxonomists for standard genome sequencing and annotation.</title>
        <authorList>
            <consortium name="The Broad Institute Genomics Platform"/>
            <consortium name="The Broad Institute Genome Sequencing Center for Infectious Disease"/>
            <person name="Wu L."/>
            <person name="Ma J."/>
        </authorList>
    </citation>
    <scope>NUCLEOTIDE SEQUENCE [LARGE SCALE GENOMIC DNA]</scope>
    <source>
        <strain evidence="3">CGMCC 1.13587</strain>
    </source>
</reference>
<dbReference type="GO" id="GO:0004519">
    <property type="term" value="F:endonuclease activity"/>
    <property type="evidence" value="ECO:0007669"/>
    <property type="project" value="UniProtKB-KW"/>
</dbReference>
<keyword evidence="2" id="KW-0540">Nuclease</keyword>
<comment type="caution">
    <text evidence="2">The sequence shown here is derived from an EMBL/GenBank/DDBJ whole genome shotgun (WGS) entry which is preliminary data.</text>
</comment>
<dbReference type="Pfam" id="PF01844">
    <property type="entry name" value="HNH"/>
    <property type="match status" value="1"/>
</dbReference>
<keyword evidence="2" id="KW-0255">Endonuclease</keyword>
<evidence type="ECO:0000259" key="1">
    <source>
        <dbReference type="SMART" id="SM00507"/>
    </source>
</evidence>
<dbReference type="Proteomes" id="UP001596111">
    <property type="component" value="Unassembled WGS sequence"/>
</dbReference>
<dbReference type="RefSeq" id="WP_377324825.1">
    <property type="nucleotide sequence ID" value="NZ_JBHSNG010000003.1"/>
</dbReference>
<feature type="domain" description="HNH nuclease" evidence="1">
    <location>
        <begin position="133"/>
        <end position="190"/>
    </location>
</feature>
<dbReference type="Gene3D" id="1.10.30.50">
    <property type="match status" value="1"/>
</dbReference>
<gene>
    <name evidence="2" type="ORF">ACFPPB_04610</name>
</gene>
<evidence type="ECO:0000313" key="2">
    <source>
        <dbReference type="EMBL" id="MFC5580390.1"/>
    </source>
</evidence>
<dbReference type="InterPro" id="IPR003615">
    <property type="entry name" value="HNH_nuc"/>
</dbReference>
<dbReference type="SMART" id="SM00507">
    <property type="entry name" value="HNHc"/>
    <property type="match status" value="1"/>
</dbReference>
<evidence type="ECO:0000313" key="3">
    <source>
        <dbReference type="Proteomes" id="UP001596111"/>
    </source>
</evidence>
<organism evidence="2 3">
    <name type="scientific">Rhodanobacter terrae</name>
    <dbReference type="NCBI Taxonomy" id="418647"/>
    <lineage>
        <taxon>Bacteria</taxon>
        <taxon>Pseudomonadati</taxon>
        <taxon>Pseudomonadota</taxon>
        <taxon>Gammaproteobacteria</taxon>
        <taxon>Lysobacterales</taxon>
        <taxon>Rhodanobacteraceae</taxon>
        <taxon>Rhodanobacter</taxon>
    </lineage>
</organism>
<keyword evidence="2" id="KW-0378">Hydrolase</keyword>
<proteinExistence type="predicted"/>
<protein>
    <submittedName>
        <fullName evidence="2">HNH endonuclease</fullName>
    </submittedName>
</protein>
<dbReference type="InterPro" id="IPR002711">
    <property type="entry name" value="HNH"/>
</dbReference>
<keyword evidence="3" id="KW-1185">Reference proteome</keyword>
<dbReference type="CDD" id="cd00085">
    <property type="entry name" value="HNHc"/>
    <property type="match status" value="1"/>
</dbReference>